<sequence>MGPGRGRVALAVLGSGGAGWAGSGGAGRVGAGWRWPCRGSGGAGRAGLGSVGRCGRAVPGGVRSGGAGSARAGAGRVVPARATAGRGRMADHGTASAADLRGRVEDLRRVGADLVAPAPSEPAGGDARPMPLRRPRPAAPPAATSRDRHLDGAAGPRRRYGVATTTDRQVARRAGVR</sequence>
<dbReference type="AlphaFoldDB" id="H0E1H5"/>
<keyword evidence="3" id="KW-1185">Reference proteome</keyword>
<gene>
    <name evidence="2" type="ORF">PAI11_06370</name>
</gene>
<dbReference type="EMBL" id="AGUD01000022">
    <property type="protein sequence ID" value="EHN12460.1"/>
    <property type="molecule type" value="Genomic_DNA"/>
</dbReference>
<accession>H0E1H5</accession>
<proteinExistence type="predicted"/>
<organism evidence="2 3">
    <name type="scientific">Patulibacter medicamentivorans</name>
    <dbReference type="NCBI Taxonomy" id="1097667"/>
    <lineage>
        <taxon>Bacteria</taxon>
        <taxon>Bacillati</taxon>
        <taxon>Actinomycetota</taxon>
        <taxon>Thermoleophilia</taxon>
        <taxon>Solirubrobacterales</taxon>
        <taxon>Patulibacteraceae</taxon>
        <taxon>Patulibacter</taxon>
    </lineage>
</organism>
<evidence type="ECO:0000256" key="1">
    <source>
        <dbReference type="SAM" id="MobiDB-lite"/>
    </source>
</evidence>
<feature type="region of interest" description="Disordered" evidence="1">
    <location>
        <begin position="83"/>
        <end position="102"/>
    </location>
</feature>
<evidence type="ECO:0000313" key="2">
    <source>
        <dbReference type="EMBL" id="EHN12460.1"/>
    </source>
</evidence>
<dbReference type="Proteomes" id="UP000005143">
    <property type="component" value="Unassembled WGS sequence"/>
</dbReference>
<protein>
    <submittedName>
        <fullName evidence="2">Uncharacterized protein</fullName>
    </submittedName>
</protein>
<comment type="caution">
    <text evidence="2">The sequence shown here is derived from an EMBL/GenBank/DDBJ whole genome shotgun (WGS) entry which is preliminary data.</text>
</comment>
<evidence type="ECO:0000313" key="3">
    <source>
        <dbReference type="Proteomes" id="UP000005143"/>
    </source>
</evidence>
<dbReference type="PATRIC" id="fig|1097667.3.peg.634"/>
<name>H0E1H5_9ACTN</name>
<reference evidence="2 3" key="1">
    <citation type="journal article" date="2013" name="Biodegradation">
        <title>Quantitative proteomic analysis of ibuprofen-degrading Patulibacter sp. strain I11.</title>
        <authorList>
            <person name="Almeida B."/>
            <person name="Kjeldal H."/>
            <person name="Lolas I."/>
            <person name="Knudsen A.D."/>
            <person name="Carvalho G."/>
            <person name="Nielsen K.L."/>
            <person name="Barreto Crespo M.T."/>
            <person name="Stensballe A."/>
            <person name="Nielsen J.L."/>
        </authorList>
    </citation>
    <scope>NUCLEOTIDE SEQUENCE [LARGE SCALE GENOMIC DNA]</scope>
    <source>
        <strain evidence="2 3">I11</strain>
    </source>
</reference>
<feature type="region of interest" description="Disordered" evidence="1">
    <location>
        <begin position="113"/>
        <end position="177"/>
    </location>
</feature>